<sequence>MRTTEHAQAMATELVDLRRRLHQVPELGLDLPTTQALLLEALTPLELELTTGQGLSSITAVIRGTGDGPPVLLRGDMDALPVAEQVDLPYVSQHPGLMHACGHDLHMAALVGAARILHAMRDELAGDVVLMFQPGEEGPGGAEPMIAEGLLDAAGRRVEAAYALHVYSSGDPIGLFVGRPGALFAAVDELHVRVQGEGGHGSAPFRAKDPVPVAAEIVLGLQLMVTRQFDIFDPVVVTVGQITSGTAENIIPSTADLAATVRTFSAAARVKVETASRTVAEGIAAAHGMTAEVRYVPGYPATVNEPAEYAFAVDTVTSLFGADRYREWANPDPGGEDMSFVLQEVPGAYLMVSAVRAGTDHETAPDNHSPLADFDDSVLPDCAALLAELALRRTRRPGD</sequence>
<evidence type="ECO:0000313" key="2">
    <source>
        <dbReference type="EMBL" id="MFC6007213.1"/>
    </source>
</evidence>
<gene>
    <name evidence="2" type="ORF">ACFQDO_08730</name>
</gene>
<protein>
    <submittedName>
        <fullName evidence="2">M20 family metallopeptidase</fullName>
    </submittedName>
</protein>
<reference evidence="3" key="1">
    <citation type="journal article" date="2019" name="Int. J. Syst. Evol. Microbiol.">
        <title>The Global Catalogue of Microorganisms (GCM) 10K type strain sequencing project: providing services to taxonomists for standard genome sequencing and annotation.</title>
        <authorList>
            <consortium name="The Broad Institute Genomics Platform"/>
            <consortium name="The Broad Institute Genome Sequencing Center for Infectious Disease"/>
            <person name="Wu L."/>
            <person name="Ma J."/>
        </authorList>
    </citation>
    <scope>NUCLEOTIDE SEQUENCE [LARGE SCALE GENOMIC DNA]</scope>
    <source>
        <strain evidence="3">KACC 14249</strain>
    </source>
</reference>
<feature type="domain" description="Peptidase M20 dimerisation" evidence="1">
    <location>
        <begin position="190"/>
        <end position="275"/>
    </location>
</feature>
<keyword evidence="3" id="KW-1185">Reference proteome</keyword>
<dbReference type="InterPro" id="IPR011650">
    <property type="entry name" value="Peptidase_M20_dimer"/>
</dbReference>
<dbReference type="PANTHER" id="PTHR11014">
    <property type="entry name" value="PEPTIDASE M20 FAMILY MEMBER"/>
    <property type="match status" value="1"/>
</dbReference>
<dbReference type="Pfam" id="PF07687">
    <property type="entry name" value="M20_dimer"/>
    <property type="match status" value="1"/>
</dbReference>
<dbReference type="SUPFAM" id="SSF53187">
    <property type="entry name" value="Zn-dependent exopeptidases"/>
    <property type="match status" value="1"/>
</dbReference>
<dbReference type="InterPro" id="IPR036264">
    <property type="entry name" value="Bact_exopeptidase_dim_dom"/>
</dbReference>
<dbReference type="CDD" id="cd03886">
    <property type="entry name" value="M20_Acy1"/>
    <property type="match status" value="1"/>
</dbReference>
<evidence type="ECO:0000313" key="3">
    <source>
        <dbReference type="Proteomes" id="UP001596189"/>
    </source>
</evidence>
<accession>A0ABW1JES1</accession>
<dbReference type="RefSeq" id="WP_345716022.1">
    <property type="nucleotide sequence ID" value="NZ_BAABFP010000004.1"/>
</dbReference>
<organism evidence="2 3">
    <name type="scientific">Angustibacter luteus</name>
    <dbReference type="NCBI Taxonomy" id="658456"/>
    <lineage>
        <taxon>Bacteria</taxon>
        <taxon>Bacillati</taxon>
        <taxon>Actinomycetota</taxon>
        <taxon>Actinomycetes</taxon>
        <taxon>Kineosporiales</taxon>
        <taxon>Kineosporiaceae</taxon>
    </lineage>
</organism>
<dbReference type="NCBIfam" id="TIGR01891">
    <property type="entry name" value="amidohydrolases"/>
    <property type="match status" value="1"/>
</dbReference>
<dbReference type="InterPro" id="IPR002933">
    <property type="entry name" value="Peptidase_M20"/>
</dbReference>
<dbReference type="PIRSF" id="PIRSF005962">
    <property type="entry name" value="Pept_M20D_amidohydro"/>
    <property type="match status" value="1"/>
</dbReference>
<comment type="caution">
    <text evidence="2">The sequence shown here is derived from an EMBL/GenBank/DDBJ whole genome shotgun (WGS) entry which is preliminary data.</text>
</comment>
<dbReference type="Gene3D" id="3.40.630.10">
    <property type="entry name" value="Zn peptidases"/>
    <property type="match status" value="1"/>
</dbReference>
<dbReference type="Gene3D" id="3.30.70.360">
    <property type="match status" value="1"/>
</dbReference>
<evidence type="ECO:0000259" key="1">
    <source>
        <dbReference type="Pfam" id="PF07687"/>
    </source>
</evidence>
<dbReference type="InterPro" id="IPR017439">
    <property type="entry name" value="Amidohydrolase"/>
</dbReference>
<dbReference type="PANTHER" id="PTHR11014:SF63">
    <property type="entry name" value="METALLOPEPTIDASE, PUTATIVE (AFU_ORTHOLOGUE AFUA_6G09600)-RELATED"/>
    <property type="match status" value="1"/>
</dbReference>
<name>A0ABW1JES1_9ACTN</name>
<dbReference type="EMBL" id="JBHSRD010000003">
    <property type="protein sequence ID" value="MFC6007213.1"/>
    <property type="molecule type" value="Genomic_DNA"/>
</dbReference>
<proteinExistence type="predicted"/>
<dbReference type="Proteomes" id="UP001596189">
    <property type="component" value="Unassembled WGS sequence"/>
</dbReference>
<dbReference type="SUPFAM" id="SSF55031">
    <property type="entry name" value="Bacterial exopeptidase dimerisation domain"/>
    <property type="match status" value="1"/>
</dbReference>
<dbReference type="Pfam" id="PF01546">
    <property type="entry name" value="Peptidase_M20"/>
    <property type="match status" value="1"/>
</dbReference>